<reference evidence="2" key="1">
    <citation type="submission" date="2022-03" db="EMBL/GenBank/DDBJ databases">
        <authorList>
            <person name="Lindestad O."/>
        </authorList>
    </citation>
    <scope>NUCLEOTIDE SEQUENCE</scope>
</reference>
<protein>
    <submittedName>
        <fullName evidence="2">Jg27198 protein</fullName>
    </submittedName>
</protein>
<feature type="compositionally biased region" description="Polar residues" evidence="1">
    <location>
        <begin position="105"/>
        <end position="124"/>
    </location>
</feature>
<feature type="region of interest" description="Disordered" evidence="1">
    <location>
        <begin position="105"/>
        <end position="137"/>
    </location>
</feature>
<evidence type="ECO:0000313" key="2">
    <source>
        <dbReference type="EMBL" id="CAH2209038.1"/>
    </source>
</evidence>
<evidence type="ECO:0000313" key="3">
    <source>
        <dbReference type="Proteomes" id="UP000838756"/>
    </source>
</evidence>
<evidence type="ECO:0000256" key="1">
    <source>
        <dbReference type="SAM" id="MobiDB-lite"/>
    </source>
</evidence>
<feature type="compositionally biased region" description="Basic and acidic residues" evidence="1">
    <location>
        <begin position="128"/>
        <end position="137"/>
    </location>
</feature>
<dbReference type="OrthoDB" id="9974792at2759"/>
<dbReference type="EMBL" id="CAKXAJ010005153">
    <property type="protein sequence ID" value="CAH2209038.1"/>
    <property type="molecule type" value="Genomic_DNA"/>
</dbReference>
<accession>A0A8S4QEC4</accession>
<name>A0A8S4QEC4_9NEOP</name>
<dbReference type="Proteomes" id="UP000838756">
    <property type="component" value="Unassembled WGS sequence"/>
</dbReference>
<dbReference type="AlphaFoldDB" id="A0A8S4QEC4"/>
<organism evidence="2 3">
    <name type="scientific">Pararge aegeria aegeria</name>
    <dbReference type="NCBI Taxonomy" id="348720"/>
    <lineage>
        <taxon>Eukaryota</taxon>
        <taxon>Metazoa</taxon>
        <taxon>Ecdysozoa</taxon>
        <taxon>Arthropoda</taxon>
        <taxon>Hexapoda</taxon>
        <taxon>Insecta</taxon>
        <taxon>Pterygota</taxon>
        <taxon>Neoptera</taxon>
        <taxon>Endopterygota</taxon>
        <taxon>Lepidoptera</taxon>
        <taxon>Glossata</taxon>
        <taxon>Ditrysia</taxon>
        <taxon>Papilionoidea</taxon>
        <taxon>Nymphalidae</taxon>
        <taxon>Satyrinae</taxon>
        <taxon>Satyrini</taxon>
        <taxon>Parargina</taxon>
        <taxon>Pararge</taxon>
    </lineage>
</organism>
<keyword evidence="3" id="KW-1185">Reference proteome</keyword>
<gene>
    <name evidence="2" type="primary">jg27198</name>
    <name evidence="2" type="ORF">PAEG_LOCUS1463</name>
</gene>
<proteinExistence type="predicted"/>
<sequence length="137" mass="15698">MYQLIIHCSSTKITHVNISTADPKRPWRTNSNKEKLLRIENELKNHIEKSATTITPMDEQQMKDLVKECLEETLISPPVNSNRLRDTVDEARRNLPNFQYRTIENSTATTILPQAHSSGTTSPTAEVENPKTDHHHQ</sequence>
<comment type="caution">
    <text evidence="2">The sequence shown here is derived from an EMBL/GenBank/DDBJ whole genome shotgun (WGS) entry which is preliminary data.</text>
</comment>